<dbReference type="PANTHER" id="PTHR30441">
    <property type="entry name" value="DUF748 DOMAIN-CONTAINING PROTEIN"/>
    <property type="match status" value="1"/>
</dbReference>
<name>A0ABN1HL58_9SPHN</name>
<sequence>MRVERGMTSRPRVSRRILLLSLVVVVPLLLLAGLAAFPFGLLKGIVADRLSKRFGRPVAITSMARVDGFGFTPTIAVRGVTIPQARWAGSGDFLRLREAQVSFPVWPLLTGTFKPRDIRLDGLQLALVRDADGRTNWSRPGEPESGGSSNDLKGLSVRDSMIRYRDAKRRREATIAFASDAKGLRASGTGVVRGTPVRIALTGASVAQPTPGPWPFTAAIDGTALHMRARGTMDRPLDTDAMELKVVARAADLRLIDAVIEAGLFGTQTVAIVANVRHAAPRWIVTGLKGTIGRSDIAGHVTVDKRDGRTQLDGAVASDRFDFDDLSSDEGLAKGAALERAIGPRVVPNTRIDLSNIDTTDGRIAVRVARVFSRGGGTSVTGVQGVLVLDHQRLRVEPLTIRLAGGTARGAVTVDQRGGAAQPTLTLDLHLTGTRVDALAGTGGAFTGRIAARARLTGRGETIRAAVSRSTGRIGFVVRDGALPARYAAALGFDAGRALLADSHDTAGLRCVILALAVRNGRGSASPLVVDTSASQLHGTGTVSFPAERIDFRLTGAPKGKSLLRLPGSAYMTGTLSDPVLTVPPEVKSAGNIFKAIGRAITGRQGPTASDADCGGLAARALR</sequence>
<reference evidence="3 4" key="1">
    <citation type="journal article" date="2019" name="Int. J. Syst. Evol. Microbiol.">
        <title>The Global Catalogue of Microorganisms (GCM) 10K type strain sequencing project: providing services to taxonomists for standard genome sequencing and annotation.</title>
        <authorList>
            <consortium name="The Broad Institute Genomics Platform"/>
            <consortium name="The Broad Institute Genome Sequencing Center for Infectious Disease"/>
            <person name="Wu L."/>
            <person name="Ma J."/>
        </authorList>
    </citation>
    <scope>NUCLEOTIDE SEQUENCE [LARGE SCALE GENOMIC DNA]</scope>
    <source>
        <strain evidence="3 4">JCM 14603</strain>
    </source>
</reference>
<organism evidence="3 4">
    <name type="scientific">Sphingomonas insulae</name>
    <dbReference type="NCBI Taxonomy" id="424800"/>
    <lineage>
        <taxon>Bacteria</taxon>
        <taxon>Pseudomonadati</taxon>
        <taxon>Pseudomonadota</taxon>
        <taxon>Alphaproteobacteria</taxon>
        <taxon>Sphingomonadales</taxon>
        <taxon>Sphingomonadaceae</taxon>
        <taxon>Sphingomonas</taxon>
    </lineage>
</organism>
<dbReference type="EMBL" id="BAAAES010000001">
    <property type="protein sequence ID" value="GAA0657506.1"/>
    <property type="molecule type" value="Genomic_DNA"/>
</dbReference>
<proteinExistence type="predicted"/>
<dbReference type="Proteomes" id="UP001500238">
    <property type="component" value="Unassembled WGS sequence"/>
</dbReference>
<feature type="region of interest" description="Disordered" evidence="1">
    <location>
        <begin position="134"/>
        <end position="154"/>
    </location>
</feature>
<gene>
    <name evidence="3" type="ORF">GCM10009102_02020</name>
</gene>
<evidence type="ECO:0000313" key="4">
    <source>
        <dbReference type="Proteomes" id="UP001500238"/>
    </source>
</evidence>
<accession>A0ABN1HL58</accession>
<dbReference type="Pfam" id="PF05170">
    <property type="entry name" value="AsmA"/>
    <property type="match status" value="1"/>
</dbReference>
<evidence type="ECO:0000256" key="1">
    <source>
        <dbReference type="SAM" id="MobiDB-lite"/>
    </source>
</evidence>
<dbReference type="PANTHER" id="PTHR30441:SF4">
    <property type="entry name" value="PROTEIN ASMA"/>
    <property type="match status" value="1"/>
</dbReference>
<evidence type="ECO:0000313" key="3">
    <source>
        <dbReference type="EMBL" id="GAA0657506.1"/>
    </source>
</evidence>
<keyword evidence="4" id="KW-1185">Reference proteome</keyword>
<protein>
    <submittedName>
        <fullName evidence="3">AsmA family protein</fullName>
    </submittedName>
</protein>
<feature type="domain" description="AsmA" evidence="2">
    <location>
        <begin position="17"/>
        <end position="150"/>
    </location>
</feature>
<dbReference type="InterPro" id="IPR007844">
    <property type="entry name" value="AsmA"/>
</dbReference>
<evidence type="ECO:0000259" key="2">
    <source>
        <dbReference type="Pfam" id="PF05170"/>
    </source>
</evidence>
<dbReference type="InterPro" id="IPR052894">
    <property type="entry name" value="AsmA-related"/>
</dbReference>
<comment type="caution">
    <text evidence="3">The sequence shown here is derived from an EMBL/GenBank/DDBJ whole genome shotgun (WGS) entry which is preliminary data.</text>
</comment>